<gene>
    <name evidence="3" type="ORF">SAMN05192549_108181</name>
</gene>
<organism evidence="3 4">
    <name type="scientific">Duganella sacchari</name>
    <dbReference type="NCBI Taxonomy" id="551987"/>
    <lineage>
        <taxon>Bacteria</taxon>
        <taxon>Pseudomonadati</taxon>
        <taxon>Pseudomonadota</taxon>
        <taxon>Betaproteobacteria</taxon>
        <taxon>Burkholderiales</taxon>
        <taxon>Oxalobacteraceae</taxon>
        <taxon>Telluria group</taxon>
        <taxon>Duganella</taxon>
    </lineage>
</organism>
<dbReference type="NCBIfam" id="NF038126">
    <property type="entry name" value="PEP_CTERM_FxDxF"/>
    <property type="match status" value="1"/>
</dbReference>
<evidence type="ECO:0000259" key="2">
    <source>
        <dbReference type="Pfam" id="PF07589"/>
    </source>
</evidence>
<protein>
    <submittedName>
        <fullName evidence="3">PEP-CTERM protein-sorting domain-containing protein</fullName>
    </submittedName>
</protein>
<dbReference type="AlphaFoldDB" id="A0A1M7QX02"/>
<dbReference type="STRING" id="551987.SAMN05192549_108181"/>
<dbReference type="Gene3D" id="2.60.120.380">
    <property type="match status" value="1"/>
</dbReference>
<proteinExistence type="predicted"/>
<evidence type="ECO:0000313" key="3">
    <source>
        <dbReference type="EMBL" id="SHN36482.1"/>
    </source>
</evidence>
<keyword evidence="4" id="KW-1185">Reference proteome</keyword>
<evidence type="ECO:0000256" key="1">
    <source>
        <dbReference type="SAM" id="SignalP"/>
    </source>
</evidence>
<dbReference type="NCBIfam" id="NF035944">
    <property type="entry name" value="PEPxxWA-CTERM"/>
    <property type="match status" value="1"/>
</dbReference>
<dbReference type="EMBL" id="FRCX01000008">
    <property type="protein sequence ID" value="SHN36482.1"/>
    <property type="molecule type" value="Genomic_DNA"/>
</dbReference>
<dbReference type="OrthoDB" id="8546032at2"/>
<name>A0A1M7QX02_9BURK</name>
<sequence>MKTAKRIVSAVVIAGAAMVANGAMAADVSNPDTALPLAVGGDYFGHTFANNNAGNSFAERYTFNVGAGSSIYADLFSNAKDANSGLDILGLALFNADGLVLKGSQTSTGKTDVWELTSGPLAAGHYFLLVSGTVLSNSVASYTGSAAVTAVPEPATYGMLLGGLGLVGALARRKQKASDAA</sequence>
<dbReference type="InterPro" id="IPR013424">
    <property type="entry name" value="Ice-binding_C"/>
</dbReference>
<feature type="chain" id="PRO_5013178604" evidence="1">
    <location>
        <begin position="26"/>
        <end position="181"/>
    </location>
</feature>
<dbReference type="Proteomes" id="UP000184339">
    <property type="component" value="Unassembled WGS sequence"/>
</dbReference>
<evidence type="ECO:0000313" key="4">
    <source>
        <dbReference type="Proteomes" id="UP000184339"/>
    </source>
</evidence>
<keyword evidence="1" id="KW-0732">Signal</keyword>
<reference evidence="4" key="1">
    <citation type="submission" date="2016-11" db="EMBL/GenBank/DDBJ databases">
        <authorList>
            <person name="Varghese N."/>
            <person name="Submissions S."/>
        </authorList>
    </citation>
    <scope>NUCLEOTIDE SEQUENCE [LARGE SCALE GENOMIC DNA]</scope>
    <source>
        <strain evidence="4">Sac-22</strain>
    </source>
</reference>
<accession>A0A1M7QX02</accession>
<dbReference type="NCBIfam" id="TIGR02595">
    <property type="entry name" value="PEP_CTERM"/>
    <property type="match status" value="1"/>
</dbReference>
<feature type="signal peptide" evidence="1">
    <location>
        <begin position="1"/>
        <end position="25"/>
    </location>
</feature>
<dbReference type="RefSeq" id="WP_072786961.1">
    <property type="nucleotide sequence ID" value="NZ_FRCX01000008.1"/>
</dbReference>
<feature type="domain" description="Ice-binding protein C-terminal" evidence="2">
    <location>
        <begin position="150"/>
        <end position="174"/>
    </location>
</feature>
<dbReference type="Pfam" id="PF07589">
    <property type="entry name" value="PEP-CTERM"/>
    <property type="match status" value="1"/>
</dbReference>